<evidence type="ECO:0000256" key="6">
    <source>
        <dbReference type="ARBA" id="ARBA00023136"/>
    </source>
</evidence>
<keyword evidence="5" id="KW-0406">Ion transport</keyword>
<evidence type="ECO:0000256" key="5">
    <source>
        <dbReference type="ARBA" id="ARBA00023065"/>
    </source>
</evidence>
<feature type="domain" description="Cyclic nucleotide-binding" evidence="10">
    <location>
        <begin position="340"/>
        <end position="457"/>
    </location>
</feature>
<evidence type="ECO:0000313" key="12">
    <source>
        <dbReference type="EMBL" id="KAJ3050221.1"/>
    </source>
</evidence>
<feature type="region of interest" description="Disordered" evidence="9">
    <location>
        <begin position="1"/>
        <end position="22"/>
    </location>
</feature>
<protein>
    <recommendedName>
        <fullName evidence="14">Cyclic nucleotide-binding domain-containing protein</fullName>
    </recommendedName>
</protein>
<keyword evidence="2" id="KW-0813">Transport</keyword>
<feature type="domain" description="Cyclic nucleotide-binding" evidence="10">
    <location>
        <begin position="499"/>
        <end position="600"/>
    </location>
</feature>
<dbReference type="InterPro" id="IPR036047">
    <property type="entry name" value="F-box-like_dom_sf"/>
</dbReference>
<dbReference type="SUPFAM" id="SSF81383">
    <property type="entry name" value="F-box domain"/>
    <property type="match status" value="1"/>
</dbReference>
<dbReference type="CDD" id="cd00038">
    <property type="entry name" value="CAP_ED"/>
    <property type="match status" value="4"/>
</dbReference>
<evidence type="ECO:0008006" key="14">
    <source>
        <dbReference type="Google" id="ProtNLM"/>
    </source>
</evidence>
<dbReference type="InterPro" id="IPR057207">
    <property type="entry name" value="FBXL15_LRR"/>
</dbReference>
<dbReference type="Gene3D" id="2.60.120.10">
    <property type="entry name" value="Jelly Rolls"/>
    <property type="match status" value="4"/>
</dbReference>
<dbReference type="InterPro" id="IPR001611">
    <property type="entry name" value="Leu-rich_rpt"/>
</dbReference>
<proteinExistence type="predicted"/>
<dbReference type="InterPro" id="IPR018490">
    <property type="entry name" value="cNMP-bd_dom_sf"/>
</dbReference>
<dbReference type="InterPro" id="IPR018488">
    <property type="entry name" value="cNMP-bd_CS"/>
</dbReference>
<dbReference type="PROSITE" id="PS00889">
    <property type="entry name" value="CNMP_BINDING_2"/>
    <property type="match status" value="3"/>
</dbReference>
<evidence type="ECO:0000256" key="9">
    <source>
        <dbReference type="SAM" id="MobiDB-lite"/>
    </source>
</evidence>
<evidence type="ECO:0000256" key="1">
    <source>
        <dbReference type="ARBA" id="ARBA00004141"/>
    </source>
</evidence>
<dbReference type="Pfam" id="PF00027">
    <property type="entry name" value="cNMP_binding"/>
    <property type="match status" value="4"/>
</dbReference>
<feature type="compositionally biased region" description="Basic and acidic residues" evidence="9">
    <location>
        <begin position="688"/>
        <end position="697"/>
    </location>
</feature>
<sequence length="1240" mass="138303">MAAVTRATLPRSSSKKDESRRSGFDGSIVKFLEQHVLFKTLDISFLNTLANLMQTRVYNDNDYIVRKGEVGRAMFFILRGIVEVVSEDGETVINVMDEESFFGEIGVLFSVPRTATCRARGRCIILTLTKDALKRAVADNPSAATTIANIAEERFASYMKQKEGDIVIEFGEELKLGMDHSDLKKIPLFRDCEVGFLHMLTLTLKPVQYRQGSLIIHKDDIASEMFFVVSGTCEVFSEHDNTVYAEFHPGSFFGEVGVFFQVKRTASVRCTSNQVTLFKLTKKDLDTLLEQYPEIDEKIKGEAQQRFQYNEDREKAKLNSTQEVETEVEVVRERLKNVPLFKEGSIGFLHSLALRLKLRVYDRSTIIIQKGSVGRSMYFLIDGEAQVISDDGSTVYAELKPSSFFGEVALFYEVSRTATVRASTKLTLFELDKSDLGEVLDQHPQLQETMKKTAEENWLLFQKRKKAVEKIVEEKEEQDAEEGKFDILATAERLKKVPFFQKTSEGFARTLALLTSVHSHKQDTLIVHKGEIASEMFFIVSGSAEVVSDDGTAVYDTLRDGDFFGEVGLIRGIARTASVKVASATCDVIVLTSQALQKVLEAYPDSYQVIALEADKRFHLTEQRKIRTGPEGAKVTEVEEPRTMMDTEHVRQTVGPALTMGEGGGGGGTIGMGMQTKRGVSGLDFSTEGKKAAAAKDKGKKQTGLGRMFKPKEKEERKEEEKKGDEEKKKSGLFGRVVEEVVTASRRGSRTSITGSTDVLPVKEVSLVAGQPEEKPHALPTEKSTLNKVLKSLKISLKPHKVRPTGSPAAASPTSTIVPSSILSETLGPTRRPKPTINSLYDQELRPIFLHLNPITRFAIRQVCKKWRTLLRNPQLWTSLDFYPVFNIVSSLQITRICADYCGDQITSLNLHSCWQLFDDTLLRLTESCPSLKKLNISNCWKLTDKGVYGVAHNLPALEDLDMSFCGQVNGSGCKEHVWSGMKRLNLTYCKQITDEHLEKILCRTSEIVELQLRRCTRISDFGLFLVVRYCRYIKQLDISDCEQISDRCLKWIASSCYNLSYLNLTFCTRITNGGLYDLSLGCQTFTHLDLSHCAHITDAAIALFNDSIQSLEYLSLRRCRKITDGVASYLARCAPKLKTLDVTGCPHVTQNSKAVLEGAIAGCMVLYDVPAGERGIYQPGENGKPKAIEMAFEERFLSGPGERMKPGFGKSKPISVHQKGKNRKRSGSVTGGRPAMSAG</sequence>
<keyword evidence="8" id="KW-0407">Ion channel</keyword>
<accession>A0AAD5SBD8</accession>
<evidence type="ECO:0000313" key="13">
    <source>
        <dbReference type="Proteomes" id="UP001212841"/>
    </source>
</evidence>
<feature type="region of interest" description="Disordered" evidence="9">
    <location>
        <begin position="688"/>
        <end position="731"/>
    </location>
</feature>
<dbReference type="AlphaFoldDB" id="A0AAD5SBD8"/>
<dbReference type="GO" id="GO:0044877">
    <property type="term" value="F:protein-containing complex binding"/>
    <property type="evidence" value="ECO:0007669"/>
    <property type="project" value="TreeGrafter"/>
</dbReference>
<dbReference type="Gene3D" id="1.20.1280.50">
    <property type="match status" value="1"/>
</dbReference>
<feature type="region of interest" description="Disordered" evidence="9">
    <location>
        <begin position="1200"/>
        <end position="1240"/>
    </location>
</feature>
<evidence type="ECO:0000256" key="8">
    <source>
        <dbReference type="ARBA" id="ARBA00023303"/>
    </source>
</evidence>
<feature type="compositionally biased region" description="Basic and acidic residues" evidence="9">
    <location>
        <begin position="710"/>
        <end position="730"/>
    </location>
</feature>
<dbReference type="SMART" id="SM00256">
    <property type="entry name" value="FBOX"/>
    <property type="match status" value="1"/>
</dbReference>
<evidence type="ECO:0000256" key="3">
    <source>
        <dbReference type="ARBA" id="ARBA00022692"/>
    </source>
</evidence>
<dbReference type="Gene3D" id="3.80.10.10">
    <property type="entry name" value="Ribonuclease Inhibitor"/>
    <property type="match status" value="4"/>
</dbReference>
<organism evidence="12 13">
    <name type="scientific">Rhizophlyctis rosea</name>
    <dbReference type="NCBI Taxonomy" id="64517"/>
    <lineage>
        <taxon>Eukaryota</taxon>
        <taxon>Fungi</taxon>
        <taxon>Fungi incertae sedis</taxon>
        <taxon>Chytridiomycota</taxon>
        <taxon>Chytridiomycota incertae sedis</taxon>
        <taxon>Chytridiomycetes</taxon>
        <taxon>Rhizophlyctidales</taxon>
        <taxon>Rhizophlyctidaceae</taxon>
        <taxon>Rhizophlyctis</taxon>
    </lineage>
</organism>
<dbReference type="InterPro" id="IPR006553">
    <property type="entry name" value="Leu-rich_rpt_Cys-con_subtyp"/>
</dbReference>
<comment type="caution">
    <text evidence="12">The sequence shown here is derived from an EMBL/GenBank/DDBJ whole genome shotgun (WGS) entry which is preliminary data.</text>
</comment>
<keyword evidence="7" id="KW-1071">Ligand-gated ion channel</keyword>
<name>A0AAD5SBD8_9FUNG</name>
<dbReference type="PROSITE" id="PS50042">
    <property type="entry name" value="CNMP_BINDING_3"/>
    <property type="match status" value="4"/>
</dbReference>
<dbReference type="InterPro" id="IPR001810">
    <property type="entry name" value="F-box_dom"/>
</dbReference>
<dbReference type="Pfam" id="PF00646">
    <property type="entry name" value="F-box"/>
    <property type="match status" value="1"/>
</dbReference>
<evidence type="ECO:0000256" key="4">
    <source>
        <dbReference type="ARBA" id="ARBA00022989"/>
    </source>
</evidence>
<keyword evidence="3" id="KW-0812">Transmembrane</keyword>
<dbReference type="SUPFAM" id="SSF51206">
    <property type="entry name" value="cAMP-binding domain-like"/>
    <property type="match status" value="4"/>
</dbReference>
<reference evidence="12" key="1">
    <citation type="submission" date="2020-05" db="EMBL/GenBank/DDBJ databases">
        <title>Phylogenomic resolution of chytrid fungi.</title>
        <authorList>
            <person name="Stajich J.E."/>
            <person name="Amses K."/>
            <person name="Simmons R."/>
            <person name="Seto K."/>
            <person name="Myers J."/>
            <person name="Bonds A."/>
            <person name="Quandt C.A."/>
            <person name="Barry K."/>
            <person name="Liu P."/>
            <person name="Grigoriev I."/>
            <person name="Longcore J.E."/>
            <person name="James T.Y."/>
        </authorList>
    </citation>
    <scope>NUCLEOTIDE SEQUENCE</scope>
    <source>
        <strain evidence="12">JEL0318</strain>
    </source>
</reference>
<dbReference type="Proteomes" id="UP001212841">
    <property type="component" value="Unassembled WGS sequence"/>
</dbReference>
<dbReference type="PANTHER" id="PTHR45638:SF11">
    <property type="entry name" value="CYCLIC NUCLEOTIDE-GATED CATION CHANNEL SUBUNIT A"/>
    <property type="match status" value="1"/>
</dbReference>
<dbReference type="SMART" id="SM00367">
    <property type="entry name" value="LRR_CC"/>
    <property type="match status" value="9"/>
</dbReference>
<keyword evidence="4" id="KW-1133">Transmembrane helix</keyword>
<gene>
    <name evidence="12" type="ORF">HK097_008814</name>
</gene>
<dbReference type="SUPFAM" id="SSF52047">
    <property type="entry name" value="RNI-like"/>
    <property type="match status" value="1"/>
</dbReference>
<dbReference type="PANTHER" id="PTHR45638">
    <property type="entry name" value="CYCLIC NUCLEOTIDE-GATED CATION CHANNEL SUBUNIT A"/>
    <property type="match status" value="1"/>
</dbReference>
<dbReference type="Pfam" id="PF13516">
    <property type="entry name" value="LRR_6"/>
    <property type="match status" value="1"/>
</dbReference>
<evidence type="ECO:0000259" key="11">
    <source>
        <dbReference type="PROSITE" id="PS50181"/>
    </source>
</evidence>
<evidence type="ECO:0000256" key="7">
    <source>
        <dbReference type="ARBA" id="ARBA00023286"/>
    </source>
</evidence>
<keyword evidence="6" id="KW-0472">Membrane</keyword>
<dbReference type="EMBL" id="JADGJD010000540">
    <property type="protein sequence ID" value="KAJ3050221.1"/>
    <property type="molecule type" value="Genomic_DNA"/>
</dbReference>
<dbReference type="PROSITE" id="PS50181">
    <property type="entry name" value="FBOX"/>
    <property type="match status" value="1"/>
</dbReference>
<dbReference type="InterPro" id="IPR050866">
    <property type="entry name" value="CNG_cation_channel"/>
</dbReference>
<dbReference type="GO" id="GO:0016020">
    <property type="term" value="C:membrane"/>
    <property type="evidence" value="ECO:0007669"/>
    <property type="project" value="UniProtKB-SubCell"/>
</dbReference>
<evidence type="ECO:0000256" key="2">
    <source>
        <dbReference type="ARBA" id="ARBA00022448"/>
    </source>
</evidence>
<keyword evidence="13" id="KW-1185">Reference proteome</keyword>
<dbReference type="InterPro" id="IPR000595">
    <property type="entry name" value="cNMP-bd_dom"/>
</dbReference>
<dbReference type="GO" id="GO:0005221">
    <property type="term" value="F:intracellularly cyclic nucleotide-activated monoatomic cation channel activity"/>
    <property type="evidence" value="ECO:0007669"/>
    <property type="project" value="InterPro"/>
</dbReference>
<feature type="domain" description="F-box" evidence="11">
    <location>
        <begin position="834"/>
        <end position="880"/>
    </location>
</feature>
<comment type="subcellular location">
    <subcellularLocation>
        <location evidence="1">Membrane</location>
        <topology evidence="1">Multi-pass membrane protein</topology>
    </subcellularLocation>
</comment>
<feature type="domain" description="Cyclic nucleotide-binding" evidence="10">
    <location>
        <begin position="37"/>
        <end position="137"/>
    </location>
</feature>
<dbReference type="InterPro" id="IPR014710">
    <property type="entry name" value="RmlC-like_jellyroll"/>
</dbReference>
<dbReference type="PROSITE" id="PS00888">
    <property type="entry name" value="CNMP_BINDING_1"/>
    <property type="match status" value="2"/>
</dbReference>
<dbReference type="SMART" id="SM00100">
    <property type="entry name" value="cNMP"/>
    <property type="match status" value="4"/>
</dbReference>
<feature type="domain" description="Cyclic nucleotide-binding" evidence="10">
    <location>
        <begin position="188"/>
        <end position="306"/>
    </location>
</feature>
<dbReference type="Pfam" id="PF25372">
    <property type="entry name" value="DUF7885"/>
    <property type="match status" value="1"/>
</dbReference>
<evidence type="ECO:0000259" key="10">
    <source>
        <dbReference type="PROSITE" id="PS50042"/>
    </source>
</evidence>
<dbReference type="FunFam" id="2.60.120.10:FF:000057">
    <property type="entry name" value="Cyclic nucleotide-binding domain protein"/>
    <property type="match status" value="1"/>
</dbReference>
<dbReference type="InterPro" id="IPR032675">
    <property type="entry name" value="LRR_dom_sf"/>
</dbReference>